<organism evidence="6 7">
    <name type="scientific">Shimazuella alba</name>
    <dbReference type="NCBI Taxonomy" id="2690964"/>
    <lineage>
        <taxon>Bacteria</taxon>
        <taxon>Bacillati</taxon>
        <taxon>Bacillota</taxon>
        <taxon>Bacilli</taxon>
        <taxon>Bacillales</taxon>
        <taxon>Thermoactinomycetaceae</taxon>
        <taxon>Shimazuella</taxon>
    </lineage>
</organism>
<dbReference type="GO" id="GO:0005829">
    <property type="term" value="C:cytosol"/>
    <property type="evidence" value="ECO:0007669"/>
    <property type="project" value="TreeGrafter"/>
</dbReference>
<dbReference type="Gene3D" id="1.10.10.10">
    <property type="entry name" value="Winged helix-like DNA-binding domain superfamily/Winged helix DNA-binding domain"/>
    <property type="match status" value="1"/>
</dbReference>
<proteinExistence type="inferred from homology"/>
<evidence type="ECO:0000256" key="4">
    <source>
        <dbReference type="ARBA" id="ARBA00023163"/>
    </source>
</evidence>
<dbReference type="RefSeq" id="WP_160800637.1">
    <property type="nucleotide sequence ID" value="NZ_WUUL01000003.1"/>
</dbReference>
<dbReference type="InterPro" id="IPR036390">
    <property type="entry name" value="WH_DNA-bd_sf"/>
</dbReference>
<evidence type="ECO:0000313" key="7">
    <source>
        <dbReference type="Proteomes" id="UP000430692"/>
    </source>
</evidence>
<dbReference type="PRINTS" id="PR00039">
    <property type="entry name" value="HTHLYSR"/>
</dbReference>
<comment type="similarity">
    <text evidence="1">Belongs to the LysR transcriptional regulatory family.</text>
</comment>
<evidence type="ECO:0000259" key="5">
    <source>
        <dbReference type="PROSITE" id="PS50931"/>
    </source>
</evidence>
<keyword evidence="4" id="KW-0804">Transcription</keyword>
<sequence>MDLLQLKYFRKVAKLNHLTQAAQELHITQPSLSQTIAKLEKDLGVPLFDRQARKISLNQYGEVFLEKVDAALALLEEGRREITDMAGLDQGTVSIDTTFLPQFSEFINNFRSTYPDVRFRISQVSTKENQEQLLESGEIDFYIACKRKERNGISHLPIQTEEIVLAVPFSHPLANQESIRLSDVKHESFIHFKKGHSFREDTDELCKKAGFTPNIVCETDDYKTIVELVKSGIGIAFSLESILDKENPFHYLRIEEPICQRTYQLVWSKKRYLSSAARMFRDLLTEHYANEIDHI</sequence>
<dbReference type="InterPro" id="IPR036388">
    <property type="entry name" value="WH-like_DNA-bd_sf"/>
</dbReference>
<keyword evidence="2" id="KW-0805">Transcription regulation</keyword>
<dbReference type="FunFam" id="1.10.10.10:FF:000001">
    <property type="entry name" value="LysR family transcriptional regulator"/>
    <property type="match status" value="1"/>
</dbReference>
<evidence type="ECO:0000256" key="3">
    <source>
        <dbReference type="ARBA" id="ARBA00023125"/>
    </source>
</evidence>
<dbReference type="GO" id="GO:0003700">
    <property type="term" value="F:DNA-binding transcription factor activity"/>
    <property type="evidence" value="ECO:0007669"/>
    <property type="project" value="InterPro"/>
</dbReference>
<dbReference type="InterPro" id="IPR005119">
    <property type="entry name" value="LysR_subst-bd"/>
</dbReference>
<dbReference type="GO" id="GO:0003677">
    <property type="term" value="F:DNA binding"/>
    <property type="evidence" value="ECO:0007669"/>
    <property type="project" value="UniProtKB-KW"/>
</dbReference>
<dbReference type="Pfam" id="PF03466">
    <property type="entry name" value="LysR_substrate"/>
    <property type="match status" value="1"/>
</dbReference>
<keyword evidence="3" id="KW-0238">DNA-binding</keyword>
<dbReference type="InterPro" id="IPR000847">
    <property type="entry name" value="LysR_HTH_N"/>
</dbReference>
<evidence type="ECO:0000256" key="1">
    <source>
        <dbReference type="ARBA" id="ARBA00009437"/>
    </source>
</evidence>
<gene>
    <name evidence="6" type="ORF">GSM42_05955</name>
</gene>
<dbReference type="Gene3D" id="3.40.190.290">
    <property type="match status" value="1"/>
</dbReference>
<name>A0A6I4VYY0_9BACL</name>
<evidence type="ECO:0000313" key="6">
    <source>
        <dbReference type="EMBL" id="MXQ53282.1"/>
    </source>
</evidence>
<evidence type="ECO:0000256" key="2">
    <source>
        <dbReference type="ARBA" id="ARBA00023015"/>
    </source>
</evidence>
<dbReference type="Pfam" id="PF00126">
    <property type="entry name" value="HTH_1"/>
    <property type="match status" value="1"/>
</dbReference>
<dbReference type="EMBL" id="WUUL01000003">
    <property type="protein sequence ID" value="MXQ53282.1"/>
    <property type="molecule type" value="Genomic_DNA"/>
</dbReference>
<dbReference type="PANTHER" id="PTHR30419">
    <property type="entry name" value="HTH-TYPE TRANSCRIPTIONAL REGULATOR YBHD"/>
    <property type="match status" value="1"/>
</dbReference>
<dbReference type="Proteomes" id="UP000430692">
    <property type="component" value="Unassembled WGS sequence"/>
</dbReference>
<dbReference type="InterPro" id="IPR050950">
    <property type="entry name" value="HTH-type_LysR_regulators"/>
</dbReference>
<dbReference type="SUPFAM" id="SSF46785">
    <property type="entry name" value="Winged helix' DNA-binding domain"/>
    <property type="match status" value="1"/>
</dbReference>
<comment type="caution">
    <text evidence="6">The sequence shown here is derived from an EMBL/GenBank/DDBJ whole genome shotgun (WGS) entry which is preliminary data.</text>
</comment>
<dbReference type="PANTHER" id="PTHR30419:SF28">
    <property type="entry name" value="HTH-TYPE TRANSCRIPTIONAL REGULATOR BSDA"/>
    <property type="match status" value="1"/>
</dbReference>
<accession>A0A6I4VYY0</accession>
<feature type="domain" description="HTH lysR-type" evidence="5">
    <location>
        <begin position="1"/>
        <end position="58"/>
    </location>
</feature>
<reference evidence="6 7" key="1">
    <citation type="submission" date="2019-12" db="EMBL/GenBank/DDBJ databases">
        <title>Whole-genome analyses of novel actinobacteria.</title>
        <authorList>
            <person name="Sahin N."/>
            <person name="Saygin H."/>
        </authorList>
    </citation>
    <scope>NUCLEOTIDE SEQUENCE [LARGE SCALE GENOMIC DNA]</scope>
    <source>
        <strain evidence="6 7">KC615</strain>
    </source>
</reference>
<dbReference type="SUPFAM" id="SSF53850">
    <property type="entry name" value="Periplasmic binding protein-like II"/>
    <property type="match status" value="1"/>
</dbReference>
<protein>
    <submittedName>
        <fullName evidence="6">LysR family transcriptional regulator</fullName>
    </submittedName>
</protein>
<keyword evidence="7" id="KW-1185">Reference proteome</keyword>
<dbReference type="AlphaFoldDB" id="A0A6I4VYY0"/>
<dbReference type="PROSITE" id="PS50931">
    <property type="entry name" value="HTH_LYSR"/>
    <property type="match status" value="1"/>
</dbReference>